<dbReference type="EMBL" id="JAJA02000001">
    <property type="protein sequence ID" value="KWS06944.1"/>
    <property type="molecule type" value="Genomic_DNA"/>
</dbReference>
<dbReference type="PANTHER" id="PTHR43806:SF11">
    <property type="entry name" value="CEREVISIN-RELATED"/>
    <property type="match status" value="1"/>
</dbReference>
<sequence length="737" mass="75013">MKMYFASKRHPRICALTVAVALGMAGIANAAPPQEQPGDPNRVWIRFQPGQKAQIKALVAQKIQALQMAAAKSAGKAAAVAPISGKTHYEFDNLNSVVMTLPPEVLASLRGNRNLVIEQDVPRYPMAEAVPFGIDKVQARDVVATGADGTGVKVCVIDSGLKADHEDFAGVAITGYAPSGQSWNTDTCGHGTHVAGTIAAVGGNGKGVVGVSPGKVSLHIIKYFDGPTCGRSYSSTLVDAANRCAQAGAKIINMSLGGTLSSSSENTAFTTLLNQGVLSIAAAGNDGNSAKSYPASYASVISVASVDSNNVKATTSQFNDAVDIAAPGEGILSTYPKKGTPVKVNGVDYETNRISGAAEIAVSAPMVDGARCASSGSWSGKVVLCERGDISFNDKVVNAKNGGALGVVIYNNVAGPFAGTLGDGVTSTIPAVSVSQADGQTLRGLAGQTATVSGVTIYNVDSYNFSSGTSMATPHVAGVAALLLSAKPSATPAQLRDAMTSTALDLGAAGRDNEYGFGLVQGFEALEALVGGGTPGNQAPVANFSSAVNGLSVNFTDSSSDSDGSIASRSWNFGDGTTSTATNPSKTYAAAGTYTVTLTVTDNAGATHSKSSTVTVSGGSGGVQTYSNDTDANIPDNNATGVSSSIVVSGRSGNAPSNAEVSVNIVHPFQGDLIVDLIAPDGSVYNLHSRTGQSTDNIIKTYTVNLSSEALNGTWKLRAADRAAQDVGKIDSWSIKF</sequence>
<dbReference type="InterPro" id="IPR013783">
    <property type="entry name" value="Ig-like_fold"/>
</dbReference>
<protein>
    <submittedName>
        <fullName evidence="13">Microbial collagenase, secreted</fullName>
        <ecNumber evidence="13">3.4.24.3</ecNumber>
    </submittedName>
</protein>
<dbReference type="PROSITE" id="PS00137">
    <property type="entry name" value="SUBTILASE_HIS"/>
    <property type="match status" value="1"/>
</dbReference>
<dbReference type="InterPro" id="IPR050131">
    <property type="entry name" value="Peptidase_S8_subtilisin-like"/>
</dbReference>
<dbReference type="PRINTS" id="PR00723">
    <property type="entry name" value="SUBTILISIN"/>
</dbReference>
<comment type="caution">
    <text evidence="13">The sequence shown here is derived from an EMBL/GenBank/DDBJ whole genome shotgun (WGS) entry which is preliminary data.</text>
</comment>
<keyword evidence="4 10" id="KW-0732">Signal</keyword>
<dbReference type="InterPro" id="IPR035986">
    <property type="entry name" value="PKD_dom_sf"/>
</dbReference>
<evidence type="ECO:0000256" key="6">
    <source>
        <dbReference type="ARBA" id="ARBA00022825"/>
    </source>
</evidence>
<dbReference type="Pfam" id="PF00082">
    <property type="entry name" value="Peptidase_S8"/>
    <property type="match status" value="2"/>
</dbReference>
<dbReference type="InterPro" id="IPR036852">
    <property type="entry name" value="Peptidase_S8/S53_dom_sf"/>
</dbReference>
<evidence type="ECO:0000256" key="5">
    <source>
        <dbReference type="ARBA" id="ARBA00022801"/>
    </source>
</evidence>
<gene>
    <name evidence="13" type="ORF">AZ78_4504</name>
</gene>
<name>A0A108UD21_9GAMM</name>
<dbReference type="SUPFAM" id="SSF52743">
    <property type="entry name" value="Subtilisin-like"/>
    <property type="match status" value="1"/>
</dbReference>
<proteinExistence type="inferred from homology"/>
<organism evidence="13 14">
    <name type="scientific">Lysobacter capsici AZ78</name>
    <dbReference type="NCBI Taxonomy" id="1444315"/>
    <lineage>
        <taxon>Bacteria</taxon>
        <taxon>Pseudomonadati</taxon>
        <taxon>Pseudomonadota</taxon>
        <taxon>Gammaproteobacteria</taxon>
        <taxon>Lysobacterales</taxon>
        <taxon>Lysobacteraceae</taxon>
        <taxon>Lysobacter</taxon>
    </lineage>
</organism>
<dbReference type="AlphaFoldDB" id="A0A108UD21"/>
<dbReference type="InterPro" id="IPR015500">
    <property type="entry name" value="Peptidase_S8_subtilisin-rel"/>
</dbReference>
<keyword evidence="6 8" id="KW-0720">Serine protease</keyword>
<dbReference type="PROSITE" id="PS50093">
    <property type="entry name" value="PKD"/>
    <property type="match status" value="1"/>
</dbReference>
<evidence type="ECO:0000313" key="13">
    <source>
        <dbReference type="EMBL" id="KWS06944.1"/>
    </source>
</evidence>
<feature type="active site" description="Charge relay system" evidence="7 8">
    <location>
        <position position="470"/>
    </location>
</feature>
<evidence type="ECO:0000256" key="2">
    <source>
        <dbReference type="ARBA" id="ARBA00022512"/>
    </source>
</evidence>
<evidence type="ECO:0000256" key="1">
    <source>
        <dbReference type="ARBA" id="ARBA00011073"/>
    </source>
</evidence>
<dbReference type="InterPro" id="IPR023827">
    <property type="entry name" value="Peptidase_S8_Asp-AS"/>
</dbReference>
<keyword evidence="5 8" id="KW-0378">Hydrolase</keyword>
<keyword evidence="3 8" id="KW-0645">Protease</keyword>
<dbReference type="Gene3D" id="3.50.30.30">
    <property type="match status" value="1"/>
</dbReference>
<dbReference type="Pfam" id="PF01483">
    <property type="entry name" value="P_proprotein"/>
    <property type="match status" value="1"/>
</dbReference>
<evidence type="ECO:0000256" key="4">
    <source>
        <dbReference type="ARBA" id="ARBA00022729"/>
    </source>
</evidence>
<keyword evidence="14" id="KW-1185">Reference proteome</keyword>
<dbReference type="GO" id="GO:0004252">
    <property type="term" value="F:serine-type endopeptidase activity"/>
    <property type="evidence" value="ECO:0007669"/>
    <property type="project" value="UniProtKB-UniRule"/>
</dbReference>
<dbReference type="Gene3D" id="2.60.40.10">
    <property type="entry name" value="Immunoglobulins"/>
    <property type="match status" value="1"/>
</dbReference>
<dbReference type="GO" id="GO:0006508">
    <property type="term" value="P:proteolysis"/>
    <property type="evidence" value="ECO:0007669"/>
    <property type="project" value="UniProtKB-KW"/>
</dbReference>
<dbReference type="InterPro" id="IPR000209">
    <property type="entry name" value="Peptidase_S8/S53_dom"/>
</dbReference>
<dbReference type="InterPro" id="IPR022409">
    <property type="entry name" value="PKD/Chitinase_dom"/>
</dbReference>
<keyword evidence="2" id="KW-0964">Secreted</keyword>
<dbReference type="InterPro" id="IPR022398">
    <property type="entry name" value="Peptidase_S8_His-AS"/>
</dbReference>
<dbReference type="EC" id="3.4.24.3" evidence="13"/>
<dbReference type="CDD" id="cd00146">
    <property type="entry name" value="PKD"/>
    <property type="match status" value="1"/>
</dbReference>
<feature type="chain" id="PRO_5007131915" evidence="10">
    <location>
        <begin position="31"/>
        <end position="737"/>
    </location>
</feature>
<evidence type="ECO:0000256" key="3">
    <source>
        <dbReference type="ARBA" id="ARBA00022670"/>
    </source>
</evidence>
<dbReference type="InterPro" id="IPR008979">
    <property type="entry name" value="Galactose-bd-like_sf"/>
</dbReference>
<accession>A0A108UD21</accession>
<feature type="active site" description="Charge relay system" evidence="7 8">
    <location>
        <position position="190"/>
    </location>
</feature>
<dbReference type="FunFam" id="2.60.120.260:FF:000149">
    <property type="entry name" value="Leupeptin-inactivating enzyme 1"/>
    <property type="match status" value="1"/>
</dbReference>
<dbReference type="PROSITE" id="PS00136">
    <property type="entry name" value="SUBTILASE_ASP"/>
    <property type="match status" value="1"/>
</dbReference>
<evidence type="ECO:0000256" key="7">
    <source>
        <dbReference type="PIRSR" id="PIRSR615500-1"/>
    </source>
</evidence>
<feature type="domain" description="P/Homo B" evidence="12">
    <location>
        <begin position="615"/>
        <end position="737"/>
    </location>
</feature>
<evidence type="ECO:0000313" key="14">
    <source>
        <dbReference type="Proteomes" id="UP000023435"/>
    </source>
</evidence>
<dbReference type="Gene3D" id="3.40.50.200">
    <property type="entry name" value="Peptidase S8/S53 domain"/>
    <property type="match status" value="1"/>
</dbReference>
<dbReference type="GO" id="GO:0004222">
    <property type="term" value="F:metalloendopeptidase activity"/>
    <property type="evidence" value="ECO:0007669"/>
    <property type="project" value="UniProtKB-EC"/>
</dbReference>
<dbReference type="Pfam" id="PF02225">
    <property type="entry name" value="PA"/>
    <property type="match status" value="1"/>
</dbReference>
<feature type="domain" description="PKD" evidence="11">
    <location>
        <begin position="536"/>
        <end position="621"/>
    </location>
</feature>
<evidence type="ECO:0000256" key="10">
    <source>
        <dbReference type="SAM" id="SignalP"/>
    </source>
</evidence>
<evidence type="ECO:0000259" key="11">
    <source>
        <dbReference type="PROSITE" id="PS50093"/>
    </source>
</evidence>
<dbReference type="InterPro" id="IPR003137">
    <property type="entry name" value="PA_domain"/>
</dbReference>
<keyword evidence="2" id="KW-0134">Cell wall</keyword>
<dbReference type="PROSITE" id="PS00138">
    <property type="entry name" value="SUBTILASE_SER"/>
    <property type="match status" value="1"/>
</dbReference>
<dbReference type="Proteomes" id="UP000023435">
    <property type="component" value="Unassembled WGS sequence"/>
</dbReference>
<evidence type="ECO:0000256" key="8">
    <source>
        <dbReference type="PROSITE-ProRule" id="PRU01240"/>
    </source>
</evidence>
<dbReference type="Gene3D" id="2.60.120.260">
    <property type="entry name" value="Galactose-binding domain-like"/>
    <property type="match status" value="1"/>
</dbReference>
<dbReference type="InterPro" id="IPR002884">
    <property type="entry name" value="P_dom"/>
</dbReference>
<evidence type="ECO:0000259" key="12">
    <source>
        <dbReference type="PROSITE" id="PS51829"/>
    </source>
</evidence>
<dbReference type="PROSITE" id="PS51829">
    <property type="entry name" value="P_HOMO_B"/>
    <property type="match status" value="1"/>
</dbReference>
<feature type="active site" description="Charge relay system" evidence="7 8">
    <location>
        <position position="158"/>
    </location>
</feature>
<dbReference type="SMART" id="SM00089">
    <property type="entry name" value="PKD"/>
    <property type="match status" value="1"/>
</dbReference>
<dbReference type="InterPro" id="IPR023828">
    <property type="entry name" value="Peptidase_S8_Ser-AS"/>
</dbReference>
<reference evidence="13 14" key="1">
    <citation type="journal article" date="2014" name="Genome Announc.">
        <title>Draft Genome Sequence of Lysobacter capsici AZ78, a Bacterium Antagonistic to Plant-Pathogenic Oomycetes.</title>
        <authorList>
            <person name="Puopolo G."/>
            <person name="Sonego P."/>
            <person name="Engelen K."/>
            <person name="Pertot I."/>
        </authorList>
    </citation>
    <scope>NUCLEOTIDE SEQUENCE [LARGE SCALE GENOMIC DNA]</scope>
    <source>
        <strain evidence="13 14">AZ78</strain>
    </source>
</reference>
<dbReference type="GO" id="GO:0005615">
    <property type="term" value="C:extracellular space"/>
    <property type="evidence" value="ECO:0007669"/>
    <property type="project" value="TreeGrafter"/>
</dbReference>
<comment type="similarity">
    <text evidence="1 8 9">Belongs to the peptidase S8 family.</text>
</comment>
<dbReference type="PROSITE" id="PS51892">
    <property type="entry name" value="SUBTILASE"/>
    <property type="match status" value="1"/>
</dbReference>
<dbReference type="SUPFAM" id="SSF49299">
    <property type="entry name" value="PKD domain"/>
    <property type="match status" value="1"/>
</dbReference>
<dbReference type="PANTHER" id="PTHR43806">
    <property type="entry name" value="PEPTIDASE S8"/>
    <property type="match status" value="1"/>
</dbReference>
<feature type="signal peptide" evidence="10">
    <location>
        <begin position="1"/>
        <end position="30"/>
    </location>
</feature>
<evidence type="ECO:0000256" key="9">
    <source>
        <dbReference type="RuleBase" id="RU003355"/>
    </source>
</evidence>
<dbReference type="Pfam" id="PF18911">
    <property type="entry name" value="PKD_4"/>
    <property type="match status" value="1"/>
</dbReference>
<dbReference type="SUPFAM" id="SSF49785">
    <property type="entry name" value="Galactose-binding domain-like"/>
    <property type="match status" value="1"/>
</dbReference>
<dbReference type="InterPro" id="IPR000601">
    <property type="entry name" value="PKD_dom"/>
</dbReference>